<evidence type="ECO:0000256" key="6">
    <source>
        <dbReference type="SAM" id="MobiDB-lite"/>
    </source>
</evidence>
<dbReference type="FunFam" id="2.30.170.40:FF:000003">
    <property type="entry name" value="54S ribosomal protein L24"/>
    <property type="match status" value="1"/>
</dbReference>
<dbReference type="EMBL" id="MU853362">
    <property type="protein sequence ID" value="KAK4108584.1"/>
    <property type="molecule type" value="Genomic_DNA"/>
</dbReference>
<organism evidence="7 8">
    <name type="scientific">Canariomyces notabilis</name>
    <dbReference type="NCBI Taxonomy" id="2074819"/>
    <lineage>
        <taxon>Eukaryota</taxon>
        <taxon>Fungi</taxon>
        <taxon>Dikarya</taxon>
        <taxon>Ascomycota</taxon>
        <taxon>Pezizomycotina</taxon>
        <taxon>Sordariomycetes</taxon>
        <taxon>Sordariomycetidae</taxon>
        <taxon>Sordariales</taxon>
        <taxon>Chaetomiaceae</taxon>
        <taxon>Canariomyces</taxon>
    </lineage>
</organism>
<keyword evidence="2" id="KW-0689">Ribosomal protein</keyword>
<evidence type="ECO:0000256" key="5">
    <source>
        <dbReference type="ARBA" id="ARBA00037226"/>
    </source>
</evidence>
<sequence>MPPSLPLQSSLRASASASASASKPSSSISTLLSKTLLSSRITRRALTTTPLLQYKQPPVPGSSLPIPSARAPCPEIPPYPYGPRPFYHQSNTGLYGSAAIRFGNNVSEKHNVKTRRNWRPNVHHKRLWSESLNVFVSTRVTARVLRTIDKAGGLDEYLLKSKPARVKDLGPWGWRLRWRIMQTPVVRERFAREREALGLPMKVEEEEEGVMATLPDGSTVSGEALMAETDRMLSDEAVFELGAREAEETGDKFMREEKPVKE</sequence>
<dbReference type="RefSeq" id="XP_064666154.1">
    <property type="nucleotide sequence ID" value="XM_064816088.1"/>
</dbReference>
<dbReference type="PANTHER" id="PTHR13528:SF2">
    <property type="entry name" value="LARGE RIBOSOMAL SUBUNIT PROTEIN BL28M"/>
    <property type="match status" value="1"/>
</dbReference>
<reference evidence="7" key="1">
    <citation type="journal article" date="2023" name="Mol. Phylogenet. Evol.">
        <title>Genome-scale phylogeny and comparative genomics of the fungal order Sordariales.</title>
        <authorList>
            <person name="Hensen N."/>
            <person name="Bonometti L."/>
            <person name="Westerberg I."/>
            <person name="Brannstrom I.O."/>
            <person name="Guillou S."/>
            <person name="Cros-Aarteil S."/>
            <person name="Calhoun S."/>
            <person name="Haridas S."/>
            <person name="Kuo A."/>
            <person name="Mondo S."/>
            <person name="Pangilinan J."/>
            <person name="Riley R."/>
            <person name="LaButti K."/>
            <person name="Andreopoulos B."/>
            <person name="Lipzen A."/>
            <person name="Chen C."/>
            <person name="Yan M."/>
            <person name="Daum C."/>
            <person name="Ng V."/>
            <person name="Clum A."/>
            <person name="Steindorff A."/>
            <person name="Ohm R.A."/>
            <person name="Martin F."/>
            <person name="Silar P."/>
            <person name="Natvig D.O."/>
            <person name="Lalanne C."/>
            <person name="Gautier V."/>
            <person name="Ament-Velasquez S.L."/>
            <person name="Kruys A."/>
            <person name="Hutchinson M.I."/>
            <person name="Powell A.J."/>
            <person name="Barry K."/>
            <person name="Miller A.N."/>
            <person name="Grigoriev I.V."/>
            <person name="Debuchy R."/>
            <person name="Gladieux P."/>
            <person name="Hiltunen Thoren M."/>
            <person name="Johannesson H."/>
        </authorList>
    </citation>
    <scope>NUCLEOTIDE SEQUENCE</scope>
    <source>
        <strain evidence="7">CBS 508.74</strain>
    </source>
</reference>
<gene>
    <name evidence="7" type="ORF">N656DRAFT_784091</name>
</gene>
<dbReference type="InterPro" id="IPR026569">
    <property type="entry name" value="Ribosomal_bL28"/>
</dbReference>
<comment type="similarity">
    <text evidence="1">Belongs to the bacterial ribosomal protein bL28 family.</text>
</comment>
<dbReference type="GO" id="GO:0005762">
    <property type="term" value="C:mitochondrial large ribosomal subunit"/>
    <property type="evidence" value="ECO:0007669"/>
    <property type="project" value="TreeGrafter"/>
</dbReference>
<evidence type="ECO:0000256" key="3">
    <source>
        <dbReference type="ARBA" id="ARBA00023274"/>
    </source>
</evidence>
<comment type="caution">
    <text evidence="7">The sequence shown here is derived from an EMBL/GenBank/DDBJ whole genome shotgun (WGS) entry which is preliminary data.</text>
</comment>
<dbReference type="PANTHER" id="PTHR13528">
    <property type="entry name" value="39S RIBOSOMAL PROTEIN L28, MITOCHONDRIAL"/>
    <property type="match status" value="1"/>
</dbReference>
<name>A0AAN6T934_9PEZI</name>
<keyword evidence="8" id="KW-1185">Reference proteome</keyword>
<evidence type="ECO:0000313" key="8">
    <source>
        <dbReference type="Proteomes" id="UP001302812"/>
    </source>
</evidence>
<reference evidence="7" key="2">
    <citation type="submission" date="2023-05" db="EMBL/GenBank/DDBJ databases">
        <authorList>
            <consortium name="Lawrence Berkeley National Laboratory"/>
            <person name="Steindorff A."/>
            <person name="Hensen N."/>
            <person name="Bonometti L."/>
            <person name="Westerberg I."/>
            <person name="Brannstrom I.O."/>
            <person name="Guillou S."/>
            <person name="Cros-Aarteil S."/>
            <person name="Calhoun S."/>
            <person name="Haridas S."/>
            <person name="Kuo A."/>
            <person name="Mondo S."/>
            <person name="Pangilinan J."/>
            <person name="Riley R."/>
            <person name="Labutti K."/>
            <person name="Andreopoulos B."/>
            <person name="Lipzen A."/>
            <person name="Chen C."/>
            <person name="Yanf M."/>
            <person name="Daum C."/>
            <person name="Ng V."/>
            <person name="Clum A."/>
            <person name="Ohm R."/>
            <person name="Martin F."/>
            <person name="Silar P."/>
            <person name="Natvig D."/>
            <person name="Lalanne C."/>
            <person name="Gautier V."/>
            <person name="Ament-Velasquez S.L."/>
            <person name="Kruys A."/>
            <person name="Hutchinson M.I."/>
            <person name="Powell A.J."/>
            <person name="Barry K."/>
            <person name="Miller A.N."/>
            <person name="Grigoriev I.V."/>
            <person name="Debuchy R."/>
            <person name="Gladieux P."/>
            <person name="Thoren M.H."/>
            <person name="Johannesson H."/>
        </authorList>
    </citation>
    <scope>NUCLEOTIDE SEQUENCE</scope>
    <source>
        <strain evidence="7">CBS 508.74</strain>
    </source>
</reference>
<accession>A0AAN6T934</accession>
<evidence type="ECO:0000313" key="7">
    <source>
        <dbReference type="EMBL" id="KAK4108584.1"/>
    </source>
</evidence>
<dbReference type="InterPro" id="IPR037147">
    <property type="entry name" value="Ribosomal_bL28_sf"/>
</dbReference>
<dbReference type="Pfam" id="PF00830">
    <property type="entry name" value="Ribosomal_L28"/>
    <property type="match status" value="1"/>
</dbReference>
<dbReference type="InterPro" id="IPR034704">
    <property type="entry name" value="Ribosomal_bL28/bL31-like_sf"/>
</dbReference>
<dbReference type="Gene3D" id="2.30.170.40">
    <property type="entry name" value="Ribosomal protein L28/L24"/>
    <property type="match status" value="1"/>
</dbReference>
<comment type="function">
    <text evidence="5">Component of the mitochondrial ribosome (mitoribosome), a dedicated translation machinery responsible for the synthesis of mitochondrial genome-encoded proteins, including at least some of the essential transmembrane subunits of the mitochondrial respiratory chain. The mitoribosomes are attached to the mitochondrial inner membrane and translation products are cotranslationally integrated into the membrane.</text>
</comment>
<protein>
    <recommendedName>
        <fullName evidence="4">Large ribosomal subunit protein bL28m</fullName>
    </recommendedName>
</protein>
<proteinExistence type="inferred from homology"/>
<keyword evidence="3" id="KW-0687">Ribonucleoprotein</keyword>
<dbReference type="Proteomes" id="UP001302812">
    <property type="component" value="Unassembled WGS sequence"/>
</dbReference>
<evidence type="ECO:0000256" key="2">
    <source>
        <dbReference type="ARBA" id="ARBA00022980"/>
    </source>
</evidence>
<dbReference type="GO" id="GO:0003735">
    <property type="term" value="F:structural constituent of ribosome"/>
    <property type="evidence" value="ECO:0007669"/>
    <property type="project" value="InterPro"/>
</dbReference>
<dbReference type="SUPFAM" id="SSF143800">
    <property type="entry name" value="L28p-like"/>
    <property type="match status" value="1"/>
</dbReference>
<evidence type="ECO:0000256" key="4">
    <source>
        <dbReference type="ARBA" id="ARBA00035269"/>
    </source>
</evidence>
<evidence type="ECO:0000256" key="1">
    <source>
        <dbReference type="ARBA" id="ARBA00008760"/>
    </source>
</evidence>
<dbReference type="AlphaFoldDB" id="A0AAN6T934"/>
<feature type="region of interest" description="Disordered" evidence="6">
    <location>
        <begin position="1"/>
        <end position="25"/>
    </location>
</feature>
<dbReference type="GeneID" id="89940213"/>